<reference evidence="2" key="3">
    <citation type="submission" date="2022-01" db="UniProtKB">
        <authorList>
            <consortium name="EnsemblPlants"/>
        </authorList>
    </citation>
    <scope>IDENTIFICATION</scope>
    <source>
        <strain evidence="2">subsp. vulgare</strain>
    </source>
</reference>
<reference evidence="2" key="2">
    <citation type="submission" date="2020-10" db="EMBL/GenBank/DDBJ databases">
        <authorList>
            <person name="Scholz U."/>
            <person name="Mascher M."/>
            <person name="Fiebig A."/>
        </authorList>
    </citation>
    <scope>NUCLEOTIDE SEQUENCE [LARGE SCALE GENOMIC DNA]</scope>
    <source>
        <strain evidence="2">cv. Morex</strain>
    </source>
</reference>
<dbReference type="Gramene" id="HORVU.MOREX.r3.4HG0366980.1">
    <property type="protein sequence ID" value="HORVU.MOREX.r3.4HG0366980.1.CDS1"/>
    <property type="gene ID" value="HORVU.MOREX.r3.4HG0366980"/>
</dbReference>
<accession>A0A8I6XBX6</accession>
<sequence>MRGRGFARVNQALLALLPKRADAATFGDYRRISLIHLVVKVFAKVLSLRLGSQLDRLVSPNQNAFIPGRSLHDNFVLVKQSARLLHRLKAPRALLKMDLTKAFDSISWPFVFEVLQGYGFGVRFRAWMAILLSSASTRVLLNGDPSPPFGIVVASGRATRCPCSSSSSAGSSIGPPR</sequence>
<proteinExistence type="predicted"/>
<dbReference type="PANTHER" id="PTHR19446">
    <property type="entry name" value="REVERSE TRANSCRIPTASES"/>
    <property type="match status" value="1"/>
</dbReference>
<dbReference type="InterPro" id="IPR000477">
    <property type="entry name" value="RT_dom"/>
</dbReference>
<evidence type="ECO:0000313" key="3">
    <source>
        <dbReference type="Proteomes" id="UP000011116"/>
    </source>
</evidence>
<organism evidence="2 3">
    <name type="scientific">Hordeum vulgare subsp. vulgare</name>
    <name type="common">Domesticated barley</name>
    <dbReference type="NCBI Taxonomy" id="112509"/>
    <lineage>
        <taxon>Eukaryota</taxon>
        <taxon>Viridiplantae</taxon>
        <taxon>Streptophyta</taxon>
        <taxon>Embryophyta</taxon>
        <taxon>Tracheophyta</taxon>
        <taxon>Spermatophyta</taxon>
        <taxon>Magnoliopsida</taxon>
        <taxon>Liliopsida</taxon>
        <taxon>Poales</taxon>
        <taxon>Poaceae</taxon>
        <taxon>BOP clade</taxon>
        <taxon>Pooideae</taxon>
        <taxon>Triticodae</taxon>
        <taxon>Triticeae</taxon>
        <taxon>Hordeinae</taxon>
        <taxon>Hordeum</taxon>
    </lineage>
</organism>
<dbReference type="EnsemblPlants" id="HORVU.MOREX.r3.4HG0366980.1">
    <property type="protein sequence ID" value="HORVU.MOREX.r3.4HG0366980.1.CDS1"/>
    <property type="gene ID" value="HORVU.MOREX.r3.4HG0366980"/>
</dbReference>
<evidence type="ECO:0000259" key="1">
    <source>
        <dbReference type="Pfam" id="PF00078"/>
    </source>
</evidence>
<dbReference type="SMR" id="A0A8I6XBX6"/>
<protein>
    <recommendedName>
        <fullName evidence="1">Reverse transcriptase domain-containing protein</fullName>
    </recommendedName>
</protein>
<reference evidence="3" key="1">
    <citation type="journal article" date="2012" name="Nature">
        <title>A physical, genetic and functional sequence assembly of the barley genome.</title>
        <authorList>
            <consortium name="The International Barley Genome Sequencing Consortium"/>
            <person name="Mayer K.F."/>
            <person name="Waugh R."/>
            <person name="Brown J.W."/>
            <person name="Schulman A."/>
            <person name="Langridge P."/>
            <person name="Platzer M."/>
            <person name="Fincher G.B."/>
            <person name="Muehlbauer G.J."/>
            <person name="Sato K."/>
            <person name="Close T.J."/>
            <person name="Wise R.P."/>
            <person name="Stein N."/>
        </authorList>
    </citation>
    <scope>NUCLEOTIDE SEQUENCE [LARGE SCALE GENOMIC DNA]</scope>
    <source>
        <strain evidence="3">cv. Morex</strain>
    </source>
</reference>
<dbReference type="AlphaFoldDB" id="A0A8I6XBX6"/>
<dbReference type="Pfam" id="PF00078">
    <property type="entry name" value="RVT_1"/>
    <property type="match status" value="1"/>
</dbReference>
<dbReference type="Proteomes" id="UP000011116">
    <property type="component" value="Chromosome 4H"/>
</dbReference>
<name>A0A8I6XBX6_HORVV</name>
<evidence type="ECO:0000313" key="2">
    <source>
        <dbReference type="EnsemblPlants" id="HORVU.MOREX.r3.4HG0366980.1.CDS1"/>
    </source>
</evidence>
<keyword evidence="3" id="KW-1185">Reference proteome</keyword>
<feature type="domain" description="Reverse transcriptase" evidence="1">
    <location>
        <begin position="19"/>
        <end position="128"/>
    </location>
</feature>